<comment type="caution">
    <text evidence="2">The sequence shown here is derived from an EMBL/GenBank/DDBJ whole genome shotgun (WGS) entry which is preliminary data.</text>
</comment>
<dbReference type="AlphaFoldDB" id="A0AAW2PBU6"/>
<evidence type="ECO:0008006" key="3">
    <source>
        <dbReference type="Google" id="ProtNLM"/>
    </source>
</evidence>
<dbReference type="EMBL" id="JACGWM010000009">
    <property type="protein sequence ID" value="KAL0352403.1"/>
    <property type="molecule type" value="Genomic_DNA"/>
</dbReference>
<dbReference type="PANTHER" id="PTHR36607">
    <property type="entry name" value="1,2-DIHYDROXY-3-KETO-5-METHYLTHIOPENTENE DIOXYGENASE 4"/>
    <property type="match status" value="1"/>
</dbReference>
<proteinExistence type="predicted"/>
<gene>
    <name evidence="2" type="ORF">Scaly_1629000</name>
</gene>
<organism evidence="2">
    <name type="scientific">Sesamum calycinum</name>
    <dbReference type="NCBI Taxonomy" id="2727403"/>
    <lineage>
        <taxon>Eukaryota</taxon>
        <taxon>Viridiplantae</taxon>
        <taxon>Streptophyta</taxon>
        <taxon>Embryophyta</taxon>
        <taxon>Tracheophyta</taxon>
        <taxon>Spermatophyta</taxon>
        <taxon>Magnoliopsida</taxon>
        <taxon>eudicotyledons</taxon>
        <taxon>Gunneridae</taxon>
        <taxon>Pentapetalae</taxon>
        <taxon>asterids</taxon>
        <taxon>lamiids</taxon>
        <taxon>Lamiales</taxon>
        <taxon>Pedaliaceae</taxon>
        <taxon>Sesamum</taxon>
    </lineage>
</organism>
<accession>A0AAW2PBU6</accession>
<reference evidence="2" key="2">
    <citation type="journal article" date="2024" name="Plant">
        <title>Genomic evolution and insights into agronomic trait innovations of Sesamum species.</title>
        <authorList>
            <person name="Miao H."/>
            <person name="Wang L."/>
            <person name="Qu L."/>
            <person name="Liu H."/>
            <person name="Sun Y."/>
            <person name="Le M."/>
            <person name="Wang Q."/>
            <person name="Wei S."/>
            <person name="Zheng Y."/>
            <person name="Lin W."/>
            <person name="Duan Y."/>
            <person name="Cao H."/>
            <person name="Xiong S."/>
            <person name="Wang X."/>
            <person name="Wei L."/>
            <person name="Li C."/>
            <person name="Ma Q."/>
            <person name="Ju M."/>
            <person name="Zhao R."/>
            <person name="Li G."/>
            <person name="Mu C."/>
            <person name="Tian Q."/>
            <person name="Mei H."/>
            <person name="Zhang T."/>
            <person name="Gao T."/>
            <person name="Zhang H."/>
        </authorList>
    </citation>
    <scope>NUCLEOTIDE SEQUENCE</scope>
    <source>
        <strain evidence="2">KEN8</strain>
    </source>
</reference>
<feature type="region of interest" description="Disordered" evidence="1">
    <location>
        <begin position="334"/>
        <end position="354"/>
    </location>
</feature>
<dbReference type="PANTHER" id="PTHR36607:SF20">
    <property type="entry name" value="AMINOTRANSFERASE-LIKE PLANT MOBILE DOMAIN-CONTAINING PROTEIN"/>
    <property type="match status" value="1"/>
</dbReference>
<sequence>MSISLWDLHELAGLPMAGCLYDEVVPSALELTGIDEKRERFISRSSKYLFYAYHLLQSVDDNRCSHVSIDKWVKLWSKKTTKYHPPPPRKEKETIRPKLTYNPLGDMAIHEKWSTAKEALFAKLCIERSLKEEVYLTAYLACWLCMFILPGKDINSIRPSTFKMASLMANGRRVNLVIPVLASIYEGLNTVATSPKLAGGAKYYEPREARKRIHKAEFVSWACNMLVKDGPFKFVDDGRVEELDHNYFIAIRSRCRPCRPLGESGRRPPGVGSRVDARTIKMYREPSNMTQRMAFLEEGLFTGAYVFSKWFIKSWFPYLPANLEDEIQSIDVGEESETSHSSIMTPPLGMGLRRKQSPPPAAVSVFKVHAYDEVRSLSFEKLSRSLHDQQLKEAKARFKTLKLKQAKKPLRSNMLWTSWSILRKIL</sequence>
<name>A0AAW2PBU6_9LAMI</name>
<evidence type="ECO:0000256" key="1">
    <source>
        <dbReference type="SAM" id="MobiDB-lite"/>
    </source>
</evidence>
<protein>
    <recommendedName>
        <fullName evidence="3">Aminotransferase-like plant mobile domain-containing protein</fullName>
    </recommendedName>
</protein>
<evidence type="ECO:0000313" key="2">
    <source>
        <dbReference type="EMBL" id="KAL0352403.1"/>
    </source>
</evidence>
<reference evidence="2" key="1">
    <citation type="submission" date="2020-06" db="EMBL/GenBank/DDBJ databases">
        <authorList>
            <person name="Li T."/>
            <person name="Hu X."/>
            <person name="Zhang T."/>
            <person name="Song X."/>
            <person name="Zhang H."/>
            <person name="Dai N."/>
            <person name="Sheng W."/>
            <person name="Hou X."/>
            <person name="Wei L."/>
        </authorList>
    </citation>
    <scope>NUCLEOTIDE SEQUENCE</scope>
    <source>
        <strain evidence="2">KEN8</strain>
        <tissue evidence="2">Leaf</tissue>
    </source>
</reference>